<accession>A0AC34FT82</accession>
<name>A0AC34FT82_9BILA</name>
<sequence length="627" mass="70891">MPSSSKDDPFAHFSQIRESFRSNKSSSQLSSSSSGKVPLKAARKIPISSSDSKLSTALRTPSTTTKRPIIQRDGTAKVKWFKSSFDDDIEILGEKAPPKKRARKVVKKKDDVVVDENMPSSIVGNASLFEPKNVEDLAVNSKRVEDVKDWIQSMMTAEKRRKILLLTGPCGCGKTTTLKLLCGDLGIDFLEFDLPQEGEYDDFSDFDYYTESKPVEVFEKYIKSCEFISTEPGAPKHRLLCIENIPNIFYREPTKLKESLLRCASATRCMIVIVMSTSEKGWEFSPARLLPPTVLNELKVPEIKFISIAPTFMTKAVNKMIDMMNIKASSSMVKQIVEQADGDIRCAINNIQFSTISKSYKGGLPTVVNQIPMFHYIGKIMYAKRLEASTQESRTTESKLAVKKWRRVFPPKENLNNLIDNCQLSGDRLSEWIFEHEPNFAPSITACSRVFRDLSELDALRSNIDYDRISMINKYSIDISVRTTIFNNAQCADGQAKISRIRQQYPFKKPFITESNRTRLETKNNLVKLLPGLRTADVFLTTVPLIPKTNFFLRPEERKLINALSLKDKCGPSWGGIRIKVNPRPMSSKNVGNKNAAKDSPRTKPYISDTIEEKEEELDIVESDDSF</sequence>
<proteinExistence type="predicted"/>
<dbReference type="WBParaSite" id="ES5_v2.g20649.t1">
    <property type="protein sequence ID" value="ES5_v2.g20649.t1"/>
    <property type="gene ID" value="ES5_v2.g20649"/>
</dbReference>
<organism evidence="1 2">
    <name type="scientific">Panagrolaimus sp. ES5</name>
    <dbReference type="NCBI Taxonomy" id="591445"/>
    <lineage>
        <taxon>Eukaryota</taxon>
        <taxon>Metazoa</taxon>
        <taxon>Ecdysozoa</taxon>
        <taxon>Nematoda</taxon>
        <taxon>Chromadorea</taxon>
        <taxon>Rhabditida</taxon>
        <taxon>Tylenchina</taxon>
        <taxon>Panagrolaimomorpha</taxon>
        <taxon>Panagrolaimoidea</taxon>
        <taxon>Panagrolaimidae</taxon>
        <taxon>Panagrolaimus</taxon>
    </lineage>
</organism>
<evidence type="ECO:0000313" key="1">
    <source>
        <dbReference type="Proteomes" id="UP000887579"/>
    </source>
</evidence>
<protein>
    <submittedName>
        <fullName evidence="2">Cell cycle checkpoint protein RAD17</fullName>
    </submittedName>
</protein>
<evidence type="ECO:0000313" key="2">
    <source>
        <dbReference type="WBParaSite" id="ES5_v2.g20649.t1"/>
    </source>
</evidence>
<reference evidence="2" key="1">
    <citation type="submission" date="2022-11" db="UniProtKB">
        <authorList>
            <consortium name="WormBaseParasite"/>
        </authorList>
    </citation>
    <scope>IDENTIFICATION</scope>
</reference>
<dbReference type="Proteomes" id="UP000887579">
    <property type="component" value="Unplaced"/>
</dbReference>